<comment type="caution">
    <text evidence="2">The sequence shown here is derived from an EMBL/GenBank/DDBJ whole genome shotgun (WGS) entry which is preliminary data.</text>
</comment>
<accession>A0ABV9ZPN7</accession>
<sequence>MARKGKTARRLVVGGATCMWSIGHTHHVLGGGRYEDCCETLVIRLFKASGPLRVSFTTGPGKLVPDGRYMPSGVVGTTDGRTLNLNEPGTVRALLDEALSRGWRPDDPPVEEMDGWSLFDVVAARRGAAPREQPAAAEPGNGNGGSSSTGTGL</sequence>
<feature type="region of interest" description="Disordered" evidence="1">
    <location>
        <begin position="127"/>
        <end position="153"/>
    </location>
</feature>
<dbReference type="RefSeq" id="WP_382036202.1">
    <property type="nucleotide sequence ID" value="NZ_JBHSKJ010000001.1"/>
</dbReference>
<organism evidence="2 3">
    <name type="scientific">Streptomyces aureoversilis</name>
    <dbReference type="NCBI Taxonomy" id="67277"/>
    <lineage>
        <taxon>Bacteria</taxon>
        <taxon>Bacillati</taxon>
        <taxon>Actinomycetota</taxon>
        <taxon>Actinomycetes</taxon>
        <taxon>Kitasatosporales</taxon>
        <taxon>Streptomycetaceae</taxon>
        <taxon>Streptomyces</taxon>
    </lineage>
</organism>
<evidence type="ECO:0000313" key="3">
    <source>
        <dbReference type="Proteomes" id="UP001596222"/>
    </source>
</evidence>
<proteinExistence type="predicted"/>
<dbReference type="Proteomes" id="UP001596222">
    <property type="component" value="Unassembled WGS sequence"/>
</dbReference>
<name>A0ABV9ZPN7_9ACTN</name>
<feature type="compositionally biased region" description="Low complexity" evidence="1">
    <location>
        <begin position="127"/>
        <end position="140"/>
    </location>
</feature>
<keyword evidence="3" id="KW-1185">Reference proteome</keyword>
<gene>
    <name evidence="2" type="ORF">ACFPP6_01690</name>
</gene>
<reference evidence="3" key="1">
    <citation type="journal article" date="2019" name="Int. J. Syst. Evol. Microbiol.">
        <title>The Global Catalogue of Microorganisms (GCM) 10K type strain sequencing project: providing services to taxonomists for standard genome sequencing and annotation.</title>
        <authorList>
            <consortium name="The Broad Institute Genomics Platform"/>
            <consortium name="The Broad Institute Genome Sequencing Center for Infectious Disease"/>
            <person name="Wu L."/>
            <person name="Ma J."/>
        </authorList>
    </citation>
    <scope>NUCLEOTIDE SEQUENCE [LARGE SCALE GENOMIC DNA]</scope>
    <source>
        <strain evidence="3">CGMCC 4.1641</strain>
    </source>
</reference>
<evidence type="ECO:0000256" key="1">
    <source>
        <dbReference type="SAM" id="MobiDB-lite"/>
    </source>
</evidence>
<feature type="compositionally biased region" description="Gly residues" evidence="1">
    <location>
        <begin position="141"/>
        <end position="153"/>
    </location>
</feature>
<evidence type="ECO:0000313" key="2">
    <source>
        <dbReference type="EMBL" id="MFC5143418.1"/>
    </source>
</evidence>
<dbReference type="EMBL" id="JBHSKJ010000001">
    <property type="protein sequence ID" value="MFC5143418.1"/>
    <property type="molecule type" value="Genomic_DNA"/>
</dbReference>
<protein>
    <submittedName>
        <fullName evidence="2">Uncharacterized protein</fullName>
    </submittedName>
</protein>